<dbReference type="SUPFAM" id="SSF52317">
    <property type="entry name" value="Class I glutamine amidotransferase-like"/>
    <property type="match status" value="1"/>
</dbReference>
<reference evidence="2 3" key="1">
    <citation type="journal article" date="2017" name="G3 (Bethesda)">
        <title>First Draft Genome Sequence of the Pathogenic Fungus Lomentospora prolificans (Formerly Scedosporium prolificans).</title>
        <authorList>
            <person name="Luo R."/>
            <person name="Zimin A."/>
            <person name="Workman R."/>
            <person name="Fan Y."/>
            <person name="Pertea G."/>
            <person name="Grossman N."/>
            <person name="Wear M.P."/>
            <person name="Jia B."/>
            <person name="Miller H."/>
            <person name="Casadevall A."/>
            <person name="Timp W."/>
            <person name="Zhang S.X."/>
            <person name="Salzberg S.L."/>
        </authorList>
    </citation>
    <scope>NUCLEOTIDE SEQUENCE [LARGE SCALE GENOMIC DNA]</scope>
    <source>
        <strain evidence="2 3">JHH-5317</strain>
    </source>
</reference>
<comment type="caution">
    <text evidence="2">The sequence shown here is derived from an EMBL/GenBank/DDBJ whole genome shotgun (WGS) entry which is preliminary data.</text>
</comment>
<dbReference type="PROSITE" id="PS51273">
    <property type="entry name" value="GATASE_TYPE_1"/>
    <property type="match status" value="1"/>
</dbReference>
<dbReference type="STRING" id="41688.A0A2N3N9Q8"/>
<feature type="domain" description="Glutamine amidotransferase" evidence="1">
    <location>
        <begin position="62"/>
        <end position="207"/>
    </location>
</feature>
<evidence type="ECO:0000313" key="3">
    <source>
        <dbReference type="Proteomes" id="UP000233524"/>
    </source>
</evidence>
<dbReference type="InterPro" id="IPR044992">
    <property type="entry name" value="ChyE-like"/>
</dbReference>
<name>A0A2N3N9Q8_9PEZI</name>
<dbReference type="InterPro" id="IPR029062">
    <property type="entry name" value="Class_I_gatase-like"/>
</dbReference>
<sequence>MAPIRLAILEADTPQPETAARYGHYTGLFTSLLAAATHPSPVATHFTISRHHIVHDTSAYPALEDIDAILITGSKHSAYLHDEWIVALAEYTRKALDTGRIRVVGICFGHQIVGRALGAEVGKSDKGWEVAVTDVDLSEEGKKLFGLEKMRDVDEKSVTQRIQQMHRDEVRSFPPDAVPLGSTELCPVQAMYAPKRYISVQGHPEFTEDIVREISERRHGDGVFSDELYEDAMKRVGNEHDGVTIAKAIVRFLEE</sequence>
<keyword evidence="3" id="KW-1185">Reference proteome</keyword>
<dbReference type="CDD" id="cd01741">
    <property type="entry name" value="GATase1_1"/>
    <property type="match status" value="1"/>
</dbReference>
<dbReference type="InParanoid" id="A0A2N3N9Q8"/>
<dbReference type="Pfam" id="PF00117">
    <property type="entry name" value="GATase"/>
    <property type="match status" value="1"/>
</dbReference>
<dbReference type="EMBL" id="NLAX01000010">
    <property type="protein sequence ID" value="PKS09137.1"/>
    <property type="molecule type" value="Genomic_DNA"/>
</dbReference>
<dbReference type="GO" id="GO:0005829">
    <property type="term" value="C:cytosol"/>
    <property type="evidence" value="ECO:0007669"/>
    <property type="project" value="TreeGrafter"/>
</dbReference>
<evidence type="ECO:0000259" key="1">
    <source>
        <dbReference type="Pfam" id="PF00117"/>
    </source>
</evidence>
<dbReference type="Gene3D" id="3.40.50.880">
    <property type="match status" value="1"/>
</dbReference>
<dbReference type="FunCoup" id="A0A2N3N9Q8">
    <property type="interactions" value="101"/>
</dbReference>
<proteinExistence type="predicted"/>
<dbReference type="PANTHER" id="PTHR42695">
    <property type="entry name" value="GLUTAMINE AMIDOTRANSFERASE YLR126C-RELATED"/>
    <property type="match status" value="1"/>
</dbReference>
<evidence type="ECO:0000313" key="2">
    <source>
        <dbReference type="EMBL" id="PKS09137.1"/>
    </source>
</evidence>
<dbReference type="InterPro" id="IPR017926">
    <property type="entry name" value="GATASE"/>
</dbReference>
<dbReference type="AlphaFoldDB" id="A0A2N3N9Q8"/>
<accession>A0A2N3N9Q8</accession>
<dbReference type="OrthoDB" id="92161at2759"/>
<organism evidence="2 3">
    <name type="scientific">Lomentospora prolificans</name>
    <dbReference type="NCBI Taxonomy" id="41688"/>
    <lineage>
        <taxon>Eukaryota</taxon>
        <taxon>Fungi</taxon>
        <taxon>Dikarya</taxon>
        <taxon>Ascomycota</taxon>
        <taxon>Pezizomycotina</taxon>
        <taxon>Sordariomycetes</taxon>
        <taxon>Hypocreomycetidae</taxon>
        <taxon>Microascales</taxon>
        <taxon>Microascaceae</taxon>
        <taxon>Lomentospora</taxon>
    </lineage>
</organism>
<dbReference type="PANTHER" id="PTHR42695:SF5">
    <property type="entry name" value="GLUTAMINE AMIDOTRANSFERASE YLR126C-RELATED"/>
    <property type="match status" value="1"/>
</dbReference>
<dbReference type="VEuPathDB" id="FungiDB:jhhlp_003751"/>
<dbReference type="Proteomes" id="UP000233524">
    <property type="component" value="Unassembled WGS sequence"/>
</dbReference>
<gene>
    <name evidence="2" type="ORF">jhhlp_003751</name>
</gene>
<dbReference type="GO" id="GO:0005634">
    <property type="term" value="C:nucleus"/>
    <property type="evidence" value="ECO:0007669"/>
    <property type="project" value="TreeGrafter"/>
</dbReference>
<protein>
    <recommendedName>
        <fullName evidence="1">Glutamine amidotransferase domain-containing protein</fullName>
    </recommendedName>
</protein>